<keyword evidence="1" id="KW-1133">Transmembrane helix</keyword>
<feature type="transmembrane region" description="Helical" evidence="1">
    <location>
        <begin position="93"/>
        <end position="111"/>
    </location>
</feature>
<gene>
    <name evidence="2" type="ORF">QQS35_20625</name>
</gene>
<keyword evidence="1" id="KW-0472">Membrane</keyword>
<organism evidence="2 3">
    <name type="scientific">Aquibacillus rhizosphaerae</name>
    <dbReference type="NCBI Taxonomy" id="3051431"/>
    <lineage>
        <taxon>Bacteria</taxon>
        <taxon>Bacillati</taxon>
        <taxon>Bacillota</taxon>
        <taxon>Bacilli</taxon>
        <taxon>Bacillales</taxon>
        <taxon>Bacillaceae</taxon>
        <taxon>Aquibacillus</taxon>
    </lineage>
</organism>
<protein>
    <submittedName>
        <fullName evidence="2">Uncharacterized protein</fullName>
    </submittedName>
</protein>
<evidence type="ECO:0000256" key="1">
    <source>
        <dbReference type="SAM" id="Phobius"/>
    </source>
</evidence>
<dbReference type="RefSeq" id="WP_285934140.1">
    <property type="nucleotide sequence ID" value="NZ_JASTZU010000063.1"/>
</dbReference>
<sequence length="113" mass="13093">MSDQTKEVEDMEKFMTVLMEVKISLTEQNTKLDNLLDIKQKVDSTYDTANSAERRSIENEKDIERMHVKISTKASKEDIERIVKEKDNWKKTFPSWVAVAVAVIALIMPFLTN</sequence>
<name>A0ABT7LAE8_9BACI</name>
<accession>A0ABT7LAE8</accession>
<evidence type="ECO:0000313" key="2">
    <source>
        <dbReference type="EMBL" id="MDL4842844.1"/>
    </source>
</evidence>
<dbReference type="EMBL" id="JASTZU010000063">
    <property type="protein sequence ID" value="MDL4842844.1"/>
    <property type="molecule type" value="Genomic_DNA"/>
</dbReference>
<dbReference type="Proteomes" id="UP001235343">
    <property type="component" value="Unassembled WGS sequence"/>
</dbReference>
<proteinExistence type="predicted"/>
<evidence type="ECO:0000313" key="3">
    <source>
        <dbReference type="Proteomes" id="UP001235343"/>
    </source>
</evidence>
<comment type="caution">
    <text evidence="2">The sequence shown here is derived from an EMBL/GenBank/DDBJ whole genome shotgun (WGS) entry which is preliminary data.</text>
</comment>
<keyword evidence="1" id="KW-0812">Transmembrane</keyword>
<reference evidence="2 3" key="1">
    <citation type="submission" date="2023-06" db="EMBL/GenBank/DDBJ databases">
        <title>Aquibacillus rhizosphaerae LR5S19.</title>
        <authorList>
            <person name="Sun J.-Q."/>
        </authorList>
    </citation>
    <scope>NUCLEOTIDE SEQUENCE [LARGE SCALE GENOMIC DNA]</scope>
    <source>
        <strain evidence="2 3">LR5S19</strain>
    </source>
</reference>
<keyword evidence="3" id="KW-1185">Reference proteome</keyword>